<evidence type="ECO:0000313" key="2">
    <source>
        <dbReference type="EMBL" id="MBX05954.1"/>
    </source>
</evidence>
<protein>
    <submittedName>
        <fullName evidence="2">Uncharacterized protein MANES_18G073000</fullName>
    </submittedName>
</protein>
<dbReference type="EMBL" id="GGEC01025470">
    <property type="protein sequence ID" value="MBX05954.1"/>
    <property type="molecule type" value="Transcribed_RNA"/>
</dbReference>
<dbReference type="AlphaFoldDB" id="A0A2P2KJP3"/>
<evidence type="ECO:0000256" key="1">
    <source>
        <dbReference type="SAM" id="MobiDB-lite"/>
    </source>
</evidence>
<sequence length="34" mass="4101">MLLEKQMTQHKQRKARASTSTRLLHKESNQYPLF</sequence>
<accession>A0A2P2KJP3</accession>
<name>A0A2P2KJP3_RHIMU</name>
<feature type="region of interest" description="Disordered" evidence="1">
    <location>
        <begin position="1"/>
        <end position="34"/>
    </location>
</feature>
<reference evidence="2" key="1">
    <citation type="submission" date="2018-02" db="EMBL/GenBank/DDBJ databases">
        <title>Rhizophora mucronata_Transcriptome.</title>
        <authorList>
            <person name="Meera S.P."/>
            <person name="Sreeshan A."/>
            <person name="Augustine A."/>
        </authorList>
    </citation>
    <scope>NUCLEOTIDE SEQUENCE</scope>
    <source>
        <tissue evidence="2">Leaf</tissue>
    </source>
</reference>
<organism evidence="2">
    <name type="scientific">Rhizophora mucronata</name>
    <name type="common">Asiatic mangrove</name>
    <dbReference type="NCBI Taxonomy" id="61149"/>
    <lineage>
        <taxon>Eukaryota</taxon>
        <taxon>Viridiplantae</taxon>
        <taxon>Streptophyta</taxon>
        <taxon>Embryophyta</taxon>
        <taxon>Tracheophyta</taxon>
        <taxon>Spermatophyta</taxon>
        <taxon>Magnoliopsida</taxon>
        <taxon>eudicotyledons</taxon>
        <taxon>Gunneridae</taxon>
        <taxon>Pentapetalae</taxon>
        <taxon>rosids</taxon>
        <taxon>fabids</taxon>
        <taxon>Malpighiales</taxon>
        <taxon>Rhizophoraceae</taxon>
        <taxon>Rhizophora</taxon>
    </lineage>
</organism>
<proteinExistence type="predicted"/>